<evidence type="ECO:0000259" key="5">
    <source>
        <dbReference type="Pfam" id="PF01642"/>
    </source>
</evidence>
<dbReference type="Gene3D" id="3.20.20.240">
    <property type="entry name" value="Methylmalonyl-CoA mutase"/>
    <property type="match status" value="1"/>
</dbReference>
<dbReference type="GO" id="GO:0016787">
    <property type="term" value="F:hydrolase activity"/>
    <property type="evidence" value="ECO:0007669"/>
    <property type="project" value="UniProtKB-KW"/>
</dbReference>
<dbReference type="Gene3D" id="3.40.50.300">
    <property type="entry name" value="P-loop containing nucleotide triphosphate hydrolases"/>
    <property type="match status" value="1"/>
</dbReference>
<dbReference type="GO" id="GO:0031419">
    <property type="term" value="F:cobalamin binding"/>
    <property type="evidence" value="ECO:0007669"/>
    <property type="project" value="InterPro"/>
</dbReference>
<dbReference type="GO" id="GO:0005525">
    <property type="term" value="F:GTP binding"/>
    <property type="evidence" value="ECO:0007669"/>
    <property type="project" value="UniProtKB-KW"/>
</dbReference>
<dbReference type="PANTHER" id="PTHR43087:SF1">
    <property type="entry name" value="LAO_AO TRANSPORT SYSTEM ATPASE"/>
    <property type="match status" value="1"/>
</dbReference>
<organism evidence="6">
    <name type="scientific">mine drainage metagenome</name>
    <dbReference type="NCBI Taxonomy" id="410659"/>
    <lineage>
        <taxon>unclassified sequences</taxon>
        <taxon>metagenomes</taxon>
        <taxon>ecological metagenomes</taxon>
    </lineage>
</organism>
<dbReference type="InterPro" id="IPR016176">
    <property type="entry name" value="Cbl-dep_enz_cat"/>
</dbReference>
<dbReference type="GO" id="GO:0016866">
    <property type="term" value="F:intramolecular transferase activity"/>
    <property type="evidence" value="ECO:0007669"/>
    <property type="project" value="InterPro"/>
</dbReference>
<dbReference type="SUPFAM" id="SSF51703">
    <property type="entry name" value="Cobalamin (vitamin B12)-dependent enzymes"/>
    <property type="match status" value="1"/>
</dbReference>
<dbReference type="InterPro" id="IPR027417">
    <property type="entry name" value="P-loop_NTPase"/>
</dbReference>
<evidence type="ECO:0000256" key="2">
    <source>
        <dbReference type="ARBA" id="ARBA00022801"/>
    </source>
</evidence>
<evidence type="ECO:0000256" key="3">
    <source>
        <dbReference type="ARBA" id="ARBA00023134"/>
    </source>
</evidence>
<reference evidence="6" key="2">
    <citation type="journal article" date="2014" name="ISME J.">
        <title>Microbial stratification in low pH oxic and suboxic macroscopic growths along an acid mine drainage.</title>
        <authorList>
            <person name="Mendez-Garcia C."/>
            <person name="Mesa V."/>
            <person name="Sprenger R.R."/>
            <person name="Richter M."/>
            <person name="Diez M.S."/>
            <person name="Solano J."/>
            <person name="Bargiela R."/>
            <person name="Golyshina O.V."/>
            <person name="Manteca A."/>
            <person name="Ramos J.L."/>
            <person name="Gallego J.R."/>
            <person name="Llorente I."/>
            <person name="Martins Dos Santos V.A."/>
            <person name="Jensen O.N."/>
            <person name="Pelaez A.I."/>
            <person name="Sanchez J."/>
            <person name="Ferrer M."/>
        </authorList>
    </citation>
    <scope>NUCLEOTIDE SEQUENCE</scope>
</reference>
<dbReference type="InterPro" id="IPR006099">
    <property type="entry name" value="MeMalonylCoA_mutase_a/b_cat"/>
</dbReference>
<protein>
    <submittedName>
        <fullName evidence="6">Methylmalonyl-CoA mutase, large subunit</fullName>
    </submittedName>
</protein>
<evidence type="ECO:0000313" key="6">
    <source>
        <dbReference type="EMBL" id="EQD47104.1"/>
    </source>
</evidence>
<feature type="non-terminal residue" evidence="6">
    <location>
        <position position="377"/>
    </location>
</feature>
<keyword evidence="1" id="KW-0547">Nucleotide-binding</keyword>
<dbReference type="Pfam" id="PF03308">
    <property type="entry name" value="MeaB"/>
    <property type="match status" value="1"/>
</dbReference>
<name>T1B2N0_9ZZZZ</name>
<evidence type="ECO:0000256" key="4">
    <source>
        <dbReference type="ARBA" id="ARBA00023186"/>
    </source>
</evidence>
<comment type="caution">
    <text evidence="6">The sequence shown here is derived from an EMBL/GenBank/DDBJ whole genome shotgun (WGS) entry which is preliminary data.</text>
</comment>
<dbReference type="EMBL" id="AUZY01008177">
    <property type="protein sequence ID" value="EQD47104.1"/>
    <property type="molecule type" value="Genomic_DNA"/>
</dbReference>
<keyword evidence="2" id="KW-0378">Hydrolase</keyword>
<accession>T1B2N0</accession>
<dbReference type="PANTHER" id="PTHR43087">
    <property type="entry name" value="LYSINE/ARGININE/ORNITHINE TRANSPORT SYSTEM KINASE"/>
    <property type="match status" value="1"/>
</dbReference>
<reference evidence="6" key="1">
    <citation type="submission" date="2013-08" db="EMBL/GenBank/DDBJ databases">
        <authorList>
            <person name="Mendez C."/>
            <person name="Richter M."/>
            <person name="Ferrer M."/>
            <person name="Sanchez J."/>
        </authorList>
    </citation>
    <scope>NUCLEOTIDE SEQUENCE</scope>
</reference>
<dbReference type="SUPFAM" id="SSF52540">
    <property type="entry name" value="P-loop containing nucleoside triphosphate hydrolases"/>
    <property type="match status" value="1"/>
</dbReference>
<sequence length="377" mass="42292">MRSLATGRQGGSLHVHLGEIIQYLKAQGFGLILVETAGSGQGDTAISELVDFSLYVMTAEYGGPLQLEKLGMLDYADLIVLNKYEKRGSEDALRDIRKQWRRNHAEFKRSDEDVPVFATIASQFQNSGVDRLFAELCRALGERSGHDPAHWQLTQVLNRDSPIGHVLIPQSRERYLAEIARAIRETRQRNRLAAEAASRAQSLHEALGCLGDEARPEPLERYPVQALEGNDDRIRLRRAYQAALDAVGEEGIAGLKDWPARLQAARADSYAYPVRDLWVKGTNYTETLSGLRVPKIALPDWRDWGDILSFIQSENLPGAYPYTAGVYPYRRAAEDPTRMFAGEGTPERTNRRFHYLARGQNATRLSTAFDSVTLYGE</sequence>
<gene>
    <name evidence="6" type="ORF">B1B_12479</name>
</gene>
<feature type="domain" description="Methylmalonyl-CoA mutase alpha/beta chain catalytic" evidence="5">
    <location>
        <begin position="313"/>
        <end position="376"/>
    </location>
</feature>
<dbReference type="InterPro" id="IPR052040">
    <property type="entry name" value="GTPase/Isobutyryl-CoA_mutase"/>
</dbReference>
<proteinExistence type="predicted"/>
<dbReference type="Pfam" id="PF01642">
    <property type="entry name" value="MM_CoA_mutase"/>
    <property type="match status" value="1"/>
</dbReference>
<evidence type="ECO:0000256" key="1">
    <source>
        <dbReference type="ARBA" id="ARBA00022741"/>
    </source>
</evidence>
<keyword evidence="4" id="KW-0143">Chaperone</keyword>
<keyword evidence="3" id="KW-0342">GTP-binding</keyword>
<dbReference type="AlphaFoldDB" id="T1B2N0"/>